<accession>A0ABQ7DBQ6</accession>
<reference evidence="1 2" key="1">
    <citation type="journal article" date="2020" name="BMC Genomics">
        <title>Intraspecific diversification of the crop wild relative Brassica cretica Lam. using demographic model selection.</title>
        <authorList>
            <person name="Kioukis A."/>
            <person name="Michalopoulou V.A."/>
            <person name="Briers L."/>
            <person name="Pirintsos S."/>
            <person name="Studholme D.J."/>
            <person name="Pavlidis P."/>
            <person name="Sarris P.F."/>
        </authorList>
    </citation>
    <scope>NUCLEOTIDE SEQUENCE [LARGE SCALE GENOMIC DNA]</scope>
    <source>
        <strain evidence="2">cv. PFS-1207/04</strain>
    </source>
</reference>
<keyword evidence="2" id="KW-1185">Reference proteome</keyword>
<comment type="caution">
    <text evidence="1">The sequence shown here is derived from an EMBL/GenBank/DDBJ whole genome shotgun (WGS) entry which is preliminary data.</text>
</comment>
<protein>
    <recommendedName>
        <fullName evidence="3">Zinc finger GRF-type domain-containing protein</fullName>
    </recommendedName>
</protein>
<proteinExistence type="predicted"/>
<evidence type="ECO:0008006" key="3">
    <source>
        <dbReference type="Google" id="ProtNLM"/>
    </source>
</evidence>
<name>A0ABQ7DBQ6_BRACR</name>
<dbReference type="EMBL" id="QGKV02000649">
    <property type="protein sequence ID" value="KAF3575554.1"/>
    <property type="molecule type" value="Genomic_DNA"/>
</dbReference>
<sequence length="105" mass="12133">MREKKIRARDEKAISIRRRSCSSVIFKGKSYSSVKLISTRIAESSYTIAEAVHYPPQPEADEGFPRTCYCCCELIVETSYTPKDPGRRYFTCVNVDDGDCHIWKW</sequence>
<dbReference type="Proteomes" id="UP000266723">
    <property type="component" value="Unassembled WGS sequence"/>
</dbReference>
<evidence type="ECO:0000313" key="2">
    <source>
        <dbReference type="Proteomes" id="UP000266723"/>
    </source>
</evidence>
<gene>
    <name evidence="1" type="ORF">DY000_02028771</name>
</gene>
<evidence type="ECO:0000313" key="1">
    <source>
        <dbReference type="EMBL" id="KAF3575554.1"/>
    </source>
</evidence>
<organism evidence="1 2">
    <name type="scientific">Brassica cretica</name>
    <name type="common">Mustard</name>
    <dbReference type="NCBI Taxonomy" id="69181"/>
    <lineage>
        <taxon>Eukaryota</taxon>
        <taxon>Viridiplantae</taxon>
        <taxon>Streptophyta</taxon>
        <taxon>Embryophyta</taxon>
        <taxon>Tracheophyta</taxon>
        <taxon>Spermatophyta</taxon>
        <taxon>Magnoliopsida</taxon>
        <taxon>eudicotyledons</taxon>
        <taxon>Gunneridae</taxon>
        <taxon>Pentapetalae</taxon>
        <taxon>rosids</taxon>
        <taxon>malvids</taxon>
        <taxon>Brassicales</taxon>
        <taxon>Brassicaceae</taxon>
        <taxon>Brassiceae</taxon>
        <taxon>Brassica</taxon>
    </lineage>
</organism>